<evidence type="ECO:0000313" key="1">
    <source>
        <dbReference type="EMBL" id="KAI0061757.1"/>
    </source>
</evidence>
<keyword evidence="2" id="KW-1185">Reference proteome</keyword>
<comment type="caution">
    <text evidence="1">The sequence shown here is derived from an EMBL/GenBank/DDBJ whole genome shotgun (WGS) entry which is preliminary data.</text>
</comment>
<dbReference type="EMBL" id="MU277211">
    <property type="protein sequence ID" value="KAI0061757.1"/>
    <property type="molecule type" value="Genomic_DNA"/>
</dbReference>
<accession>A0ACB8SZY2</accession>
<gene>
    <name evidence="1" type="ORF">BV25DRAFT_1916760</name>
</gene>
<dbReference type="Proteomes" id="UP000814140">
    <property type="component" value="Unassembled WGS sequence"/>
</dbReference>
<sequence>MSVTEIIYADLVPLPERGSFLGITASVWAFASAIGPPIAGALTSSGSWRWLFFLNLPVCAISIVMVMLFMRVKAPRESFASKMVKMDWICAEATYGSGNFVIVASTTSIMLALTWAGLRFAWNSVEVLVPLCLGFVGIVCFFIIEIFWSSEPTVPWSVVANRTSFSGYIATFFHGIVSIAVIYYLPVYFQTVKLASPIGSGVDMFGASFTVAPSAILCGSSRAKYIGFQIVLGVGIGMIWIATQFPILAPLPFSNNARTLAFFTFVRCFAQSWGVAIGGTILQNSLRKKLPAAFDAQFPFGVQIA</sequence>
<proteinExistence type="predicted"/>
<protein>
    <submittedName>
        <fullName evidence="1">MFS general substrate transporter</fullName>
    </submittedName>
</protein>
<feature type="non-terminal residue" evidence="1">
    <location>
        <position position="305"/>
    </location>
</feature>
<reference evidence="1" key="1">
    <citation type="submission" date="2021-03" db="EMBL/GenBank/DDBJ databases">
        <authorList>
            <consortium name="DOE Joint Genome Institute"/>
            <person name="Ahrendt S."/>
            <person name="Looney B.P."/>
            <person name="Miyauchi S."/>
            <person name="Morin E."/>
            <person name="Drula E."/>
            <person name="Courty P.E."/>
            <person name="Chicoki N."/>
            <person name="Fauchery L."/>
            <person name="Kohler A."/>
            <person name="Kuo A."/>
            <person name="Labutti K."/>
            <person name="Pangilinan J."/>
            <person name="Lipzen A."/>
            <person name="Riley R."/>
            <person name="Andreopoulos W."/>
            <person name="He G."/>
            <person name="Johnson J."/>
            <person name="Barry K.W."/>
            <person name="Grigoriev I.V."/>
            <person name="Nagy L."/>
            <person name="Hibbett D."/>
            <person name="Henrissat B."/>
            <person name="Matheny P.B."/>
            <person name="Labbe J."/>
            <person name="Martin F."/>
        </authorList>
    </citation>
    <scope>NUCLEOTIDE SEQUENCE</scope>
    <source>
        <strain evidence="1">HHB10654</strain>
    </source>
</reference>
<organism evidence="1 2">
    <name type="scientific">Artomyces pyxidatus</name>
    <dbReference type="NCBI Taxonomy" id="48021"/>
    <lineage>
        <taxon>Eukaryota</taxon>
        <taxon>Fungi</taxon>
        <taxon>Dikarya</taxon>
        <taxon>Basidiomycota</taxon>
        <taxon>Agaricomycotina</taxon>
        <taxon>Agaricomycetes</taxon>
        <taxon>Russulales</taxon>
        <taxon>Auriscalpiaceae</taxon>
        <taxon>Artomyces</taxon>
    </lineage>
</organism>
<name>A0ACB8SZY2_9AGAM</name>
<evidence type="ECO:0000313" key="2">
    <source>
        <dbReference type="Proteomes" id="UP000814140"/>
    </source>
</evidence>
<reference evidence="1" key="2">
    <citation type="journal article" date="2022" name="New Phytol.">
        <title>Evolutionary transition to the ectomycorrhizal habit in the genomes of a hyperdiverse lineage of mushroom-forming fungi.</title>
        <authorList>
            <person name="Looney B."/>
            <person name="Miyauchi S."/>
            <person name="Morin E."/>
            <person name="Drula E."/>
            <person name="Courty P.E."/>
            <person name="Kohler A."/>
            <person name="Kuo A."/>
            <person name="LaButti K."/>
            <person name="Pangilinan J."/>
            <person name="Lipzen A."/>
            <person name="Riley R."/>
            <person name="Andreopoulos W."/>
            <person name="He G."/>
            <person name="Johnson J."/>
            <person name="Nolan M."/>
            <person name="Tritt A."/>
            <person name="Barry K.W."/>
            <person name="Grigoriev I.V."/>
            <person name="Nagy L.G."/>
            <person name="Hibbett D."/>
            <person name="Henrissat B."/>
            <person name="Matheny P.B."/>
            <person name="Labbe J."/>
            <person name="Martin F.M."/>
        </authorList>
    </citation>
    <scope>NUCLEOTIDE SEQUENCE</scope>
    <source>
        <strain evidence="1">HHB10654</strain>
    </source>
</reference>